<keyword evidence="1" id="KW-1133">Transmembrane helix</keyword>
<dbReference type="RefSeq" id="WP_244722679.1">
    <property type="nucleotide sequence ID" value="NZ_CP095049.1"/>
</dbReference>
<dbReference type="GO" id="GO:0016746">
    <property type="term" value="F:acyltransferase activity"/>
    <property type="evidence" value="ECO:0007669"/>
    <property type="project" value="UniProtKB-KW"/>
</dbReference>
<keyword evidence="3" id="KW-0012">Acyltransferase</keyword>
<evidence type="ECO:0000259" key="2">
    <source>
        <dbReference type="Pfam" id="PF01757"/>
    </source>
</evidence>
<feature type="transmembrane region" description="Helical" evidence="1">
    <location>
        <begin position="334"/>
        <end position="354"/>
    </location>
</feature>
<feature type="transmembrane region" description="Helical" evidence="1">
    <location>
        <begin position="48"/>
        <end position="68"/>
    </location>
</feature>
<dbReference type="Pfam" id="PF01757">
    <property type="entry name" value="Acyl_transf_3"/>
    <property type="match status" value="1"/>
</dbReference>
<evidence type="ECO:0000313" key="4">
    <source>
        <dbReference type="Proteomes" id="UP000831785"/>
    </source>
</evidence>
<dbReference type="InterPro" id="IPR002656">
    <property type="entry name" value="Acyl_transf_3_dom"/>
</dbReference>
<reference evidence="3 4" key="1">
    <citation type="submission" date="2022-04" db="EMBL/GenBank/DDBJ databases">
        <title>Hymenobacter sp. isolated from the air.</title>
        <authorList>
            <person name="Won M."/>
            <person name="Lee C.-M."/>
            <person name="Woen H.-Y."/>
            <person name="Kwon S.-W."/>
        </authorList>
    </citation>
    <scope>NUCLEOTIDE SEQUENCE [LARGE SCALE GENOMIC DNA]</scope>
    <source>
        <strain evidence="4">5116 S-27</strain>
    </source>
</reference>
<evidence type="ECO:0000256" key="1">
    <source>
        <dbReference type="SAM" id="Phobius"/>
    </source>
</evidence>
<feature type="transmembrane region" description="Helical" evidence="1">
    <location>
        <begin position="88"/>
        <end position="107"/>
    </location>
</feature>
<feature type="transmembrane region" description="Helical" evidence="1">
    <location>
        <begin position="225"/>
        <end position="242"/>
    </location>
</feature>
<protein>
    <submittedName>
        <fullName evidence="3">Acyltransferase</fullName>
    </submittedName>
</protein>
<organism evidence="3 4">
    <name type="scientific">Hymenobacter cellulosivorans</name>
    <dbReference type="NCBI Taxonomy" id="2932249"/>
    <lineage>
        <taxon>Bacteria</taxon>
        <taxon>Pseudomonadati</taxon>
        <taxon>Bacteroidota</taxon>
        <taxon>Cytophagia</taxon>
        <taxon>Cytophagales</taxon>
        <taxon>Hymenobacteraceae</taxon>
        <taxon>Hymenobacter</taxon>
    </lineage>
</organism>
<feature type="domain" description="Acyltransferase 3" evidence="2">
    <location>
        <begin position="21"/>
        <end position="349"/>
    </location>
</feature>
<feature type="transmembrane region" description="Helical" evidence="1">
    <location>
        <begin position="194"/>
        <end position="216"/>
    </location>
</feature>
<proteinExistence type="predicted"/>
<feature type="transmembrane region" description="Helical" evidence="1">
    <location>
        <begin position="248"/>
        <end position="272"/>
    </location>
</feature>
<dbReference type="InterPro" id="IPR050879">
    <property type="entry name" value="Acyltransferase_3"/>
</dbReference>
<gene>
    <name evidence="3" type="ORF">MUN80_09290</name>
</gene>
<keyword evidence="3" id="KW-0808">Transferase</keyword>
<sequence>MPLYPSAPVDETSTKPTYRPELDVFRAVAILLVLVSHWFPATNSWLDLGGVGVTAFFVLSGFLITSVLRRAAPQATGTGKGRVAFSFFVRRVLRLLPAYYFALLLAWGLKLPYMQGAWQWFVLHGANIFLFRQQQWGEGMGHFWSLAVEEQFYLFWPAVILLLPRCWLGVGLTLLVVTGPLIRWWLLQRTGTTFALILTPACLDLFALGAGLSLVLEKRPLSTRFWLGVALFSVGLYCMLSANKFAAWFAFLGPSCMALAAAAGIALALTTASQPTRWLLRQPLLVTIGRLSYGLYLYHLFMPVILHRGLHHLGGLVAQGRYYQAFLAWETTGWAGAVMALMLLALALFSWQVIEQPFLRLQRFFPYGKAQTQALDKQ</sequence>
<evidence type="ECO:0000313" key="3">
    <source>
        <dbReference type="EMBL" id="UOQ54934.1"/>
    </source>
</evidence>
<dbReference type="PANTHER" id="PTHR23028:SF53">
    <property type="entry name" value="ACYL_TRANSF_3 DOMAIN-CONTAINING PROTEIN"/>
    <property type="match status" value="1"/>
</dbReference>
<dbReference type="Proteomes" id="UP000831785">
    <property type="component" value="Chromosome"/>
</dbReference>
<keyword evidence="4" id="KW-1185">Reference proteome</keyword>
<feature type="transmembrane region" description="Helical" evidence="1">
    <location>
        <begin position="152"/>
        <end position="182"/>
    </location>
</feature>
<dbReference type="PANTHER" id="PTHR23028">
    <property type="entry name" value="ACETYLTRANSFERASE"/>
    <property type="match status" value="1"/>
</dbReference>
<accession>A0ABY4FEB2</accession>
<dbReference type="EMBL" id="CP095049">
    <property type="protein sequence ID" value="UOQ54934.1"/>
    <property type="molecule type" value="Genomic_DNA"/>
</dbReference>
<keyword evidence="1" id="KW-0812">Transmembrane</keyword>
<feature type="transmembrane region" description="Helical" evidence="1">
    <location>
        <begin position="113"/>
        <end position="131"/>
    </location>
</feature>
<feature type="transmembrane region" description="Helical" evidence="1">
    <location>
        <begin position="284"/>
        <end position="306"/>
    </location>
</feature>
<name>A0ABY4FEB2_9BACT</name>
<keyword evidence="1" id="KW-0472">Membrane</keyword>